<comment type="similarity">
    <text evidence="1">Belongs to the isochorismatase family.</text>
</comment>
<dbReference type="GO" id="GO:0019363">
    <property type="term" value="P:pyridine nucleotide biosynthetic process"/>
    <property type="evidence" value="ECO:0007669"/>
    <property type="project" value="UniProtKB-KW"/>
</dbReference>
<evidence type="ECO:0000313" key="10">
    <source>
        <dbReference type="Proteomes" id="UP000534783"/>
    </source>
</evidence>
<dbReference type="PANTHER" id="PTHR11080">
    <property type="entry name" value="PYRAZINAMIDASE/NICOTINAMIDASE"/>
    <property type="match status" value="1"/>
</dbReference>
<proteinExistence type="inferred from homology"/>
<evidence type="ECO:0000256" key="6">
    <source>
        <dbReference type="ARBA" id="ARBA00039017"/>
    </source>
</evidence>
<dbReference type="EC" id="3.5.1.19" evidence="6"/>
<keyword evidence="2" id="KW-0662">Pyridine nucleotide biosynthesis</keyword>
<dbReference type="InterPro" id="IPR052347">
    <property type="entry name" value="Isochorismatase_Nicotinamidase"/>
</dbReference>
<evidence type="ECO:0000256" key="7">
    <source>
        <dbReference type="ARBA" id="ARBA00043224"/>
    </source>
</evidence>
<dbReference type="InterPro" id="IPR036380">
    <property type="entry name" value="Isochorismatase-like_sf"/>
</dbReference>
<keyword evidence="10" id="KW-1185">Reference proteome</keyword>
<evidence type="ECO:0000313" key="9">
    <source>
        <dbReference type="EMBL" id="NKE72611.1"/>
    </source>
</evidence>
<reference evidence="9 10" key="1">
    <citation type="journal article" date="2020" name="Nature">
        <title>Bacterial chemolithoautotrophy via manganese oxidation.</title>
        <authorList>
            <person name="Yu H."/>
            <person name="Leadbetter J.R."/>
        </authorList>
    </citation>
    <scope>NUCLEOTIDE SEQUENCE [LARGE SCALE GENOMIC DNA]</scope>
    <source>
        <strain evidence="9 10">Mn-1</strain>
    </source>
</reference>
<evidence type="ECO:0000256" key="1">
    <source>
        <dbReference type="ARBA" id="ARBA00006336"/>
    </source>
</evidence>
<evidence type="ECO:0000256" key="2">
    <source>
        <dbReference type="ARBA" id="ARBA00022642"/>
    </source>
</evidence>
<name>A0A7X6IC97_9BACT</name>
<comment type="pathway">
    <text evidence="5">Cofactor biosynthesis; nicotinate biosynthesis; nicotinate from nicotinamide: step 1/1.</text>
</comment>
<comment type="caution">
    <text evidence="9">The sequence shown here is derived from an EMBL/GenBank/DDBJ whole genome shotgun (WGS) entry which is preliminary data.</text>
</comment>
<dbReference type="PANTHER" id="PTHR11080:SF2">
    <property type="entry name" value="LD05707P"/>
    <property type="match status" value="1"/>
</dbReference>
<gene>
    <name evidence="9" type="primary">pncA</name>
    <name evidence="9" type="ORF">MNODULE_17810</name>
</gene>
<keyword evidence="4 9" id="KW-0378">Hydrolase</keyword>
<dbReference type="NCBIfam" id="NF008623">
    <property type="entry name" value="PRK11609.1"/>
    <property type="match status" value="1"/>
</dbReference>
<organism evidence="9 10">
    <name type="scientific">Candidatus Manganitrophus noduliformans</name>
    <dbReference type="NCBI Taxonomy" id="2606439"/>
    <lineage>
        <taxon>Bacteria</taxon>
        <taxon>Pseudomonadati</taxon>
        <taxon>Nitrospirota</taxon>
        <taxon>Nitrospiria</taxon>
        <taxon>Candidatus Troglogloeales</taxon>
        <taxon>Candidatus Manganitrophaceae</taxon>
        <taxon>Candidatus Manganitrophus</taxon>
    </lineage>
</organism>
<evidence type="ECO:0000259" key="8">
    <source>
        <dbReference type="Pfam" id="PF00857"/>
    </source>
</evidence>
<dbReference type="Pfam" id="PF00857">
    <property type="entry name" value="Isochorismatase"/>
    <property type="match status" value="1"/>
</dbReference>
<dbReference type="InterPro" id="IPR000868">
    <property type="entry name" value="Isochorismatase-like_dom"/>
</dbReference>
<dbReference type="Gene3D" id="3.40.50.850">
    <property type="entry name" value="Isochorismatase-like"/>
    <property type="match status" value="1"/>
</dbReference>
<sequence>MKITDKTALIVVDVQNDFCPGGALPVSAGDSVVSILNRYADLFVRSNAPIYATRDWHPENHLSFKERGGPWPPHCVQGTEGAEFHPRLTLPKNATIISKGTDPDREAYSGFQGTDLTERLKRQRIERLFVGGLATDYCVKNTVLDALNAGFETVLLEDASRGVEVQPGDSEKAVEEMKKRGASVATIDQIDPPG</sequence>
<protein>
    <recommendedName>
        <fullName evidence="6">nicotinamidase</fullName>
        <ecNumber evidence="6">3.5.1.19</ecNumber>
    </recommendedName>
    <alternativeName>
        <fullName evidence="7">Nicotinamide deamidase</fullName>
    </alternativeName>
</protein>
<dbReference type="AlphaFoldDB" id="A0A7X6IC97"/>
<dbReference type="SUPFAM" id="SSF52499">
    <property type="entry name" value="Isochorismatase-like hydrolases"/>
    <property type="match status" value="1"/>
</dbReference>
<dbReference type="CDD" id="cd01011">
    <property type="entry name" value="nicotinamidase"/>
    <property type="match status" value="1"/>
</dbReference>
<dbReference type="EMBL" id="VTOW01000003">
    <property type="protein sequence ID" value="NKE72611.1"/>
    <property type="molecule type" value="Genomic_DNA"/>
</dbReference>
<dbReference type="Proteomes" id="UP000534783">
    <property type="component" value="Unassembled WGS sequence"/>
</dbReference>
<dbReference type="RefSeq" id="WP_168062424.1">
    <property type="nucleotide sequence ID" value="NZ_VTOW01000003.1"/>
</dbReference>
<dbReference type="GO" id="GO:0046872">
    <property type="term" value="F:metal ion binding"/>
    <property type="evidence" value="ECO:0007669"/>
    <property type="project" value="UniProtKB-KW"/>
</dbReference>
<dbReference type="GO" id="GO:0008936">
    <property type="term" value="F:nicotinamidase activity"/>
    <property type="evidence" value="ECO:0007669"/>
    <property type="project" value="UniProtKB-EC"/>
</dbReference>
<keyword evidence="3" id="KW-0479">Metal-binding</keyword>
<evidence type="ECO:0000256" key="4">
    <source>
        <dbReference type="ARBA" id="ARBA00022801"/>
    </source>
</evidence>
<accession>A0A7X6IC97</accession>
<evidence type="ECO:0000256" key="3">
    <source>
        <dbReference type="ARBA" id="ARBA00022723"/>
    </source>
</evidence>
<feature type="domain" description="Isochorismatase-like" evidence="8">
    <location>
        <begin position="7"/>
        <end position="189"/>
    </location>
</feature>
<evidence type="ECO:0000256" key="5">
    <source>
        <dbReference type="ARBA" id="ARBA00037900"/>
    </source>
</evidence>